<sequence>MHSVSSRWCRVFAVVAAVAALAVLFGGLPATAHPAGDGAADGRVASAPVAGVQPADGQGPGCDDGAGGDGGLAPATPPRGSSSYELLPALQTVPHGVSGCWAVAGAVPGVVPERGPPPVAAPSPIDLSVLRV</sequence>
<protein>
    <recommendedName>
        <fullName evidence="5">Secreted protein</fullName>
    </recommendedName>
</protein>
<evidence type="ECO:0000256" key="2">
    <source>
        <dbReference type="SAM" id="SignalP"/>
    </source>
</evidence>
<dbReference type="EMBL" id="CP071872">
    <property type="protein sequence ID" value="UNM16056.1"/>
    <property type="molecule type" value="Genomic_DNA"/>
</dbReference>
<dbReference type="Proteomes" id="UP000828924">
    <property type="component" value="Chromosome"/>
</dbReference>
<feature type="signal peptide" evidence="2">
    <location>
        <begin position="1"/>
        <end position="32"/>
    </location>
</feature>
<name>A0ABY3WZY5_9ACTN</name>
<dbReference type="RefSeq" id="WP_242338362.1">
    <property type="nucleotide sequence ID" value="NZ_CP071872.1"/>
</dbReference>
<evidence type="ECO:0008006" key="5">
    <source>
        <dbReference type="Google" id="ProtNLM"/>
    </source>
</evidence>
<keyword evidence="2" id="KW-0732">Signal</keyword>
<feature type="region of interest" description="Disordered" evidence="1">
    <location>
        <begin position="35"/>
        <end position="83"/>
    </location>
</feature>
<keyword evidence="4" id="KW-1185">Reference proteome</keyword>
<feature type="compositionally biased region" description="Gly residues" evidence="1">
    <location>
        <begin position="58"/>
        <end position="71"/>
    </location>
</feature>
<evidence type="ECO:0000313" key="4">
    <source>
        <dbReference type="Proteomes" id="UP000828924"/>
    </source>
</evidence>
<evidence type="ECO:0000256" key="1">
    <source>
        <dbReference type="SAM" id="MobiDB-lite"/>
    </source>
</evidence>
<gene>
    <name evidence="3" type="ORF">J4032_35425</name>
</gene>
<feature type="chain" id="PRO_5045935693" description="Secreted protein" evidence="2">
    <location>
        <begin position="33"/>
        <end position="132"/>
    </location>
</feature>
<accession>A0ABY3WZY5</accession>
<evidence type="ECO:0000313" key="3">
    <source>
        <dbReference type="EMBL" id="UNM16056.1"/>
    </source>
</evidence>
<organism evidence="3 4">
    <name type="scientific">Streptomyces formicae</name>
    <dbReference type="NCBI Taxonomy" id="1616117"/>
    <lineage>
        <taxon>Bacteria</taxon>
        <taxon>Bacillati</taxon>
        <taxon>Actinomycetota</taxon>
        <taxon>Actinomycetes</taxon>
        <taxon>Kitasatosporales</taxon>
        <taxon>Streptomycetaceae</taxon>
        <taxon>Streptomyces</taxon>
    </lineage>
</organism>
<proteinExistence type="predicted"/>
<reference evidence="3 4" key="1">
    <citation type="submission" date="2021-03" db="EMBL/GenBank/DDBJ databases">
        <title>Complete genome of Streptomyces formicae strain 1H-GS9 (DSM 100524).</title>
        <authorList>
            <person name="Atanasov K.E."/>
            <person name="Altabella T."/>
            <person name="Ferrer A."/>
        </authorList>
    </citation>
    <scope>NUCLEOTIDE SEQUENCE [LARGE SCALE GENOMIC DNA]</scope>
    <source>
        <strain evidence="3 4">1H-GS9</strain>
    </source>
</reference>